<feature type="compositionally biased region" description="Polar residues" evidence="11">
    <location>
        <begin position="7"/>
        <end position="16"/>
    </location>
</feature>
<evidence type="ECO:0000256" key="11">
    <source>
        <dbReference type="SAM" id="MobiDB-lite"/>
    </source>
</evidence>
<dbReference type="InterPro" id="IPR001841">
    <property type="entry name" value="Znf_RING"/>
</dbReference>
<evidence type="ECO:0000259" key="13">
    <source>
        <dbReference type="PROSITE" id="PS50103"/>
    </source>
</evidence>
<feature type="compositionally biased region" description="Pro residues" evidence="11">
    <location>
        <begin position="58"/>
        <end position="68"/>
    </location>
</feature>
<dbReference type="AlphaFoldDB" id="F8PR62"/>
<dbReference type="InterPro" id="IPR027370">
    <property type="entry name" value="Znf-RING_euk"/>
</dbReference>
<dbReference type="STRING" id="936435.F8PR62"/>
<evidence type="ECO:0000256" key="8">
    <source>
        <dbReference type="ARBA" id="ARBA00022833"/>
    </source>
</evidence>
<dbReference type="InterPro" id="IPR031127">
    <property type="entry name" value="E3_UB_ligase_RBR"/>
</dbReference>
<dbReference type="GO" id="GO:0061630">
    <property type="term" value="F:ubiquitin protein ligase activity"/>
    <property type="evidence" value="ECO:0007669"/>
    <property type="project" value="UniProtKB-EC"/>
</dbReference>
<keyword evidence="7" id="KW-0833">Ubl conjugation pathway</keyword>
<keyword evidence="6 9" id="KW-0863">Zinc-finger</keyword>
<gene>
    <name evidence="15" type="ORF">SERLA73DRAFT_104775</name>
</gene>
<dbReference type="InterPro" id="IPR017907">
    <property type="entry name" value="Znf_RING_CS"/>
</dbReference>
<dbReference type="InterPro" id="IPR044066">
    <property type="entry name" value="TRIAD_supradom"/>
</dbReference>
<dbReference type="Gene3D" id="3.30.40.10">
    <property type="entry name" value="Zinc/RING finger domain, C3HC4 (zinc finger)"/>
    <property type="match status" value="1"/>
</dbReference>
<keyword evidence="4 9" id="KW-0479">Metal-binding</keyword>
<dbReference type="Pfam" id="PF01485">
    <property type="entry name" value="IBR"/>
    <property type="match status" value="2"/>
</dbReference>
<dbReference type="Gene3D" id="1.20.120.1750">
    <property type="match status" value="1"/>
</dbReference>
<evidence type="ECO:0000256" key="7">
    <source>
        <dbReference type="ARBA" id="ARBA00022786"/>
    </source>
</evidence>
<dbReference type="EMBL" id="GL945477">
    <property type="protein sequence ID" value="EGO02353.1"/>
    <property type="molecule type" value="Genomic_DNA"/>
</dbReference>
<feature type="compositionally biased region" description="Basic and acidic residues" evidence="11">
    <location>
        <begin position="196"/>
        <end position="217"/>
    </location>
</feature>
<evidence type="ECO:0000256" key="2">
    <source>
        <dbReference type="ARBA" id="ARBA00012251"/>
    </source>
</evidence>
<evidence type="ECO:0000256" key="4">
    <source>
        <dbReference type="ARBA" id="ARBA00022723"/>
    </source>
</evidence>
<dbReference type="SMART" id="SM00356">
    <property type="entry name" value="ZnF_C3H1"/>
    <property type="match status" value="1"/>
</dbReference>
<protein>
    <recommendedName>
        <fullName evidence="2">RBR-type E3 ubiquitin transferase</fullName>
        <ecNumber evidence="2">2.3.2.31</ecNumber>
    </recommendedName>
</protein>
<dbReference type="GO" id="GO:0016567">
    <property type="term" value="P:protein ubiquitination"/>
    <property type="evidence" value="ECO:0007669"/>
    <property type="project" value="InterPro"/>
</dbReference>
<sequence>MSHVRISGSQNTSSIPTPKPGADAQRNRPPRQRHNQRSGKQKQEQLVDPPQLQNAELPPAPPSAPPLPQIAAPVISIPGNKSSSDRTPHKRKSACRAWKAGACPRGSNCPYRHDVQIEQEAARQARIKEQEEQERQARLREQEAARQAKIKEQEEEERQARLREQEAARQARMKKQEEARQARLREQKAARQAKIKAQEEARQARLREQEAARQARIKEQEAAREAQRQAHVAQLAKEDAAKVIQRIVLGSIITFRAGLSISNLITGFESCTVRVKNLPLDASEEEVCAIFTQQGIDAGSFQIAGMKRVPGEKQEAEIITDAESGHAIAVGLDGTEFRDETLVFEVGTYNSPGSMSAAAARDIDVLTISWRAPSVRYIVEFPEDIPAIRKVHELNRQICLGRRVKVEINSPPPGRFVASFRPNSIKINNLPWSVTEQDIVNFSGSPLVRRLEGRGYNVDHGIQQIHEDIKRVVAPGAVISFDQTSTSNSMDGNISVRVRFASWDEAQKAHRHLGDRRFPYIGNAVCWTRLQSPMHYTIVIPAEQYQAQKMQWASLVESIKDKKACTLNIQEQGNIVRVRVSGSVKPAIGALKVRVENLIAGEQVDGWHRSLGFSRNTFVRSVFDETGAYLRTDWRRQTLKVFGEPQAVERARELVKAQLEKLSSMEYTVFLKRQSISFFVRHGITTLKETIGEDNVRFNASSQQITVTGDEEARHVLSRLIDESLNEFHALPDPSSVTQSCPICYDDVSSPVLLGCGHIYCTACMRHLLASVADSNQFPLTCLGDESQCGVPIPIPTIQRFLPPASFSRLLEVSFDSHVARHPLEFKYCRTPDCTQIYRSACSGEAAAMQCPSCFSSVCAACHDDAHEGMSCEEFKIHRNPAEQERLNDEWISQQNGRVKKCPQCDVLIEKLEGCNHMECRCGAHVCWRCLGVFDPDTIYQHMHSAHGGIHGEDVVPEPVDFHIQQQVLLQAQLRQMELHREQVDEARIQQRRREAEQQLQRQRQEERVRAQRRQEQEERLRTLAREEYLQTQRRQEMENRLRAREGEMQTARFAPRQQEQEQSKSWGCTIM</sequence>
<feature type="domain" description="RING-type" evidence="14">
    <location>
        <begin position="737"/>
        <end position="955"/>
    </location>
</feature>
<feature type="coiled-coil region" evidence="10">
    <location>
        <begin position="970"/>
        <end position="1022"/>
    </location>
</feature>
<feature type="zinc finger region" description="C3H1-type" evidence="9">
    <location>
        <begin position="90"/>
        <end position="116"/>
    </location>
</feature>
<dbReference type="OrthoDB" id="1431934at2759"/>
<evidence type="ECO:0000313" key="15">
    <source>
        <dbReference type="EMBL" id="EGO02353.1"/>
    </source>
</evidence>
<evidence type="ECO:0000313" key="16">
    <source>
        <dbReference type="Proteomes" id="UP000008063"/>
    </source>
</evidence>
<feature type="region of interest" description="Disordered" evidence="11">
    <location>
        <begin position="1049"/>
        <end position="1072"/>
    </location>
</feature>
<dbReference type="GO" id="GO:0008270">
    <property type="term" value="F:zinc ion binding"/>
    <property type="evidence" value="ECO:0007669"/>
    <property type="project" value="UniProtKB-KW"/>
</dbReference>
<dbReference type="eggNOG" id="KOG1812">
    <property type="taxonomic scope" value="Eukaryota"/>
</dbReference>
<dbReference type="EC" id="2.3.2.31" evidence="2"/>
<feature type="region of interest" description="Disordered" evidence="11">
    <location>
        <begin position="1"/>
        <end position="96"/>
    </location>
</feature>
<keyword evidence="10" id="KW-0175">Coiled coil</keyword>
<dbReference type="Proteomes" id="UP000008063">
    <property type="component" value="Unassembled WGS sequence"/>
</dbReference>
<dbReference type="InParanoid" id="F8PR62"/>
<dbReference type="HOGENOM" id="CLU_004235_0_0_1"/>
<evidence type="ECO:0000256" key="10">
    <source>
        <dbReference type="SAM" id="Coils"/>
    </source>
</evidence>
<dbReference type="PROSITE" id="PS51873">
    <property type="entry name" value="TRIAD"/>
    <property type="match status" value="1"/>
</dbReference>
<proteinExistence type="predicted"/>
<keyword evidence="16" id="KW-1185">Reference proteome</keyword>
<evidence type="ECO:0000259" key="12">
    <source>
        <dbReference type="PROSITE" id="PS50089"/>
    </source>
</evidence>
<reference evidence="16" key="1">
    <citation type="journal article" date="2011" name="Science">
        <title>The plant cell wall-decomposing machinery underlies the functional diversity of forest fungi.</title>
        <authorList>
            <person name="Eastwood D.C."/>
            <person name="Floudas D."/>
            <person name="Binder M."/>
            <person name="Majcherczyk A."/>
            <person name="Schneider P."/>
            <person name="Aerts A."/>
            <person name="Asiegbu F.O."/>
            <person name="Baker S.E."/>
            <person name="Barry K."/>
            <person name="Bendiksby M."/>
            <person name="Blumentritt M."/>
            <person name="Coutinho P.M."/>
            <person name="Cullen D."/>
            <person name="de Vries R.P."/>
            <person name="Gathman A."/>
            <person name="Goodell B."/>
            <person name="Henrissat B."/>
            <person name="Ihrmark K."/>
            <person name="Kauserud H."/>
            <person name="Kohler A."/>
            <person name="LaButti K."/>
            <person name="Lapidus A."/>
            <person name="Lavin J.L."/>
            <person name="Lee Y.-H."/>
            <person name="Lindquist E."/>
            <person name="Lilly W."/>
            <person name="Lucas S."/>
            <person name="Morin E."/>
            <person name="Murat C."/>
            <person name="Oguiza J.A."/>
            <person name="Park J."/>
            <person name="Pisabarro A.G."/>
            <person name="Riley R."/>
            <person name="Rosling A."/>
            <person name="Salamov A."/>
            <person name="Schmidt O."/>
            <person name="Schmutz J."/>
            <person name="Skrede I."/>
            <person name="Stenlid J."/>
            <person name="Wiebenga A."/>
            <person name="Xie X."/>
            <person name="Kuees U."/>
            <person name="Hibbett D.S."/>
            <person name="Hoffmeister D."/>
            <person name="Hoegberg N."/>
            <person name="Martin F."/>
            <person name="Grigoriev I.V."/>
            <person name="Watkinson S.C."/>
        </authorList>
    </citation>
    <scope>NUCLEOTIDE SEQUENCE [LARGE SCALE GENOMIC DNA]</scope>
    <source>
        <strain evidence="16">strain S7.3</strain>
    </source>
</reference>
<dbReference type="Pfam" id="PF13445">
    <property type="entry name" value="zf-RING_UBOX"/>
    <property type="match status" value="1"/>
</dbReference>
<dbReference type="InterPro" id="IPR002867">
    <property type="entry name" value="IBR_dom"/>
</dbReference>
<evidence type="ECO:0000256" key="9">
    <source>
        <dbReference type="PROSITE-ProRule" id="PRU00723"/>
    </source>
</evidence>
<dbReference type="PROSITE" id="PS00518">
    <property type="entry name" value="ZF_RING_1"/>
    <property type="match status" value="1"/>
</dbReference>
<keyword evidence="3" id="KW-0808">Transferase</keyword>
<dbReference type="SMART" id="SM00647">
    <property type="entry name" value="IBR"/>
    <property type="match status" value="2"/>
</dbReference>
<evidence type="ECO:0000256" key="6">
    <source>
        <dbReference type="ARBA" id="ARBA00022771"/>
    </source>
</evidence>
<dbReference type="PANTHER" id="PTHR11685">
    <property type="entry name" value="RBR FAMILY RING FINGER AND IBR DOMAIN-CONTAINING"/>
    <property type="match status" value="1"/>
</dbReference>
<dbReference type="CDD" id="cd20335">
    <property type="entry name" value="BRcat_RBR"/>
    <property type="match status" value="1"/>
</dbReference>
<comment type="catalytic activity">
    <reaction evidence="1">
        <text>[E2 ubiquitin-conjugating enzyme]-S-ubiquitinyl-L-cysteine + [acceptor protein]-L-lysine = [E2 ubiquitin-conjugating enzyme]-L-cysteine + [acceptor protein]-N(6)-ubiquitinyl-L-lysine.</text>
        <dbReference type="EC" id="2.3.2.31"/>
    </reaction>
</comment>
<dbReference type="PROSITE" id="PS50089">
    <property type="entry name" value="ZF_RING_2"/>
    <property type="match status" value="1"/>
</dbReference>
<feature type="region of interest" description="Disordered" evidence="11">
    <location>
        <begin position="122"/>
        <end position="217"/>
    </location>
</feature>
<dbReference type="PROSITE" id="PS50103">
    <property type="entry name" value="ZF_C3H1"/>
    <property type="match status" value="1"/>
</dbReference>
<feature type="compositionally biased region" description="Basic and acidic residues" evidence="11">
    <location>
        <begin position="122"/>
        <end position="189"/>
    </location>
</feature>
<accession>F8PR62</accession>
<evidence type="ECO:0000256" key="3">
    <source>
        <dbReference type="ARBA" id="ARBA00022679"/>
    </source>
</evidence>
<name>F8PR62_SERL3</name>
<evidence type="ECO:0000259" key="14">
    <source>
        <dbReference type="PROSITE" id="PS51873"/>
    </source>
</evidence>
<dbReference type="InterPro" id="IPR000571">
    <property type="entry name" value="Znf_CCCH"/>
</dbReference>
<dbReference type="SMART" id="SM00184">
    <property type="entry name" value="RING"/>
    <property type="match status" value="1"/>
</dbReference>
<keyword evidence="5" id="KW-0677">Repeat</keyword>
<evidence type="ECO:0000256" key="5">
    <source>
        <dbReference type="ARBA" id="ARBA00022737"/>
    </source>
</evidence>
<feature type="domain" description="RING-type" evidence="12">
    <location>
        <begin position="741"/>
        <end position="782"/>
    </location>
</feature>
<dbReference type="SUPFAM" id="SSF57850">
    <property type="entry name" value="RING/U-box"/>
    <property type="match status" value="2"/>
</dbReference>
<feature type="domain" description="C3H1-type" evidence="13">
    <location>
        <begin position="90"/>
        <end position="116"/>
    </location>
</feature>
<evidence type="ECO:0000256" key="1">
    <source>
        <dbReference type="ARBA" id="ARBA00001798"/>
    </source>
</evidence>
<organism evidence="16">
    <name type="scientific">Serpula lacrymans var. lacrymans (strain S7.3)</name>
    <name type="common">Dry rot fungus</name>
    <dbReference type="NCBI Taxonomy" id="936435"/>
    <lineage>
        <taxon>Eukaryota</taxon>
        <taxon>Fungi</taxon>
        <taxon>Dikarya</taxon>
        <taxon>Basidiomycota</taxon>
        <taxon>Agaricomycotina</taxon>
        <taxon>Agaricomycetes</taxon>
        <taxon>Agaricomycetidae</taxon>
        <taxon>Boletales</taxon>
        <taxon>Coniophorineae</taxon>
        <taxon>Serpulaceae</taxon>
        <taxon>Serpula</taxon>
    </lineage>
</organism>
<dbReference type="Gene3D" id="4.10.1000.10">
    <property type="entry name" value="Zinc finger, CCCH-type"/>
    <property type="match status" value="1"/>
</dbReference>
<feature type="compositionally biased region" description="Basic residues" evidence="11">
    <location>
        <begin position="28"/>
        <end position="40"/>
    </location>
</feature>
<keyword evidence="8 9" id="KW-0862">Zinc</keyword>
<dbReference type="OMA" id="AWKAGAC"/>
<dbReference type="InterPro" id="IPR013083">
    <property type="entry name" value="Znf_RING/FYVE/PHD"/>
</dbReference>